<feature type="compositionally biased region" description="Basic and acidic residues" evidence="1">
    <location>
        <begin position="44"/>
        <end position="54"/>
    </location>
</feature>
<reference evidence="2" key="1">
    <citation type="submission" date="2019-08" db="EMBL/GenBank/DDBJ databases">
        <authorList>
            <person name="Kucharzyk K."/>
            <person name="Murdoch R.W."/>
            <person name="Higgins S."/>
            <person name="Loffler F."/>
        </authorList>
    </citation>
    <scope>NUCLEOTIDE SEQUENCE</scope>
</reference>
<proteinExistence type="predicted"/>
<accession>A0A645F442</accession>
<gene>
    <name evidence="2" type="ORF">SDC9_155688</name>
</gene>
<organism evidence="2">
    <name type="scientific">bioreactor metagenome</name>
    <dbReference type="NCBI Taxonomy" id="1076179"/>
    <lineage>
        <taxon>unclassified sequences</taxon>
        <taxon>metagenomes</taxon>
        <taxon>ecological metagenomes</taxon>
    </lineage>
</organism>
<sequence length="70" mass="7700">MQLCELVHGLFKEAYHGIVHDGGTKHDLLVGCFAQGGLHGAKGHGQEHNEHKNQTEIPFHCNPPYEIDSA</sequence>
<protein>
    <submittedName>
        <fullName evidence="2">Uncharacterized protein</fullName>
    </submittedName>
</protein>
<dbReference type="EMBL" id="VSSQ01054451">
    <property type="protein sequence ID" value="MPN08406.1"/>
    <property type="molecule type" value="Genomic_DNA"/>
</dbReference>
<feature type="region of interest" description="Disordered" evidence="1">
    <location>
        <begin position="41"/>
        <end position="60"/>
    </location>
</feature>
<dbReference type="AlphaFoldDB" id="A0A645F442"/>
<evidence type="ECO:0000313" key="2">
    <source>
        <dbReference type="EMBL" id="MPN08406.1"/>
    </source>
</evidence>
<comment type="caution">
    <text evidence="2">The sequence shown here is derived from an EMBL/GenBank/DDBJ whole genome shotgun (WGS) entry which is preliminary data.</text>
</comment>
<name>A0A645F442_9ZZZZ</name>
<evidence type="ECO:0000256" key="1">
    <source>
        <dbReference type="SAM" id="MobiDB-lite"/>
    </source>
</evidence>